<evidence type="ECO:0008006" key="4">
    <source>
        <dbReference type="Google" id="ProtNLM"/>
    </source>
</evidence>
<dbReference type="AlphaFoldDB" id="A0A3A6R2W0"/>
<reference evidence="2 3" key="1">
    <citation type="submission" date="2018-08" db="EMBL/GenBank/DDBJ databases">
        <title>Vibrio isolated from the Eastern China Marginal Seas.</title>
        <authorList>
            <person name="Li Y."/>
        </authorList>
    </citation>
    <scope>NUCLEOTIDE SEQUENCE [LARGE SCALE GENOMIC DNA]</scope>
    <source>
        <strain evidence="2 3">BEI233</strain>
    </source>
</reference>
<keyword evidence="1" id="KW-0143">Chaperone</keyword>
<keyword evidence="3" id="KW-1185">Reference proteome</keyword>
<dbReference type="EMBL" id="QVMU01000001">
    <property type="protein sequence ID" value="RJX75209.1"/>
    <property type="molecule type" value="Genomic_DNA"/>
</dbReference>
<dbReference type="PANTHER" id="PTHR34227:SF13">
    <property type="entry name" value="TAT PROOFREADING CHAPERONE DMSD-RELATED"/>
    <property type="match status" value="1"/>
</dbReference>
<organism evidence="2 3">
    <name type="scientific">Vibrio sinensis</name>
    <dbReference type="NCBI Taxonomy" id="2302434"/>
    <lineage>
        <taxon>Bacteria</taxon>
        <taxon>Pseudomonadati</taxon>
        <taxon>Pseudomonadota</taxon>
        <taxon>Gammaproteobacteria</taxon>
        <taxon>Vibrionales</taxon>
        <taxon>Vibrionaceae</taxon>
        <taxon>Vibrio</taxon>
    </lineage>
</organism>
<dbReference type="SUPFAM" id="SSF89155">
    <property type="entry name" value="TorD-like"/>
    <property type="match status" value="1"/>
</dbReference>
<dbReference type="InterPro" id="IPR036411">
    <property type="entry name" value="TorD-like_sf"/>
</dbReference>
<dbReference type="PANTHER" id="PTHR34227">
    <property type="entry name" value="CHAPERONE PROTEIN YCDY"/>
    <property type="match status" value="1"/>
</dbReference>
<evidence type="ECO:0000256" key="1">
    <source>
        <dbReference type="ARBA" id="ARBA00023186"/>
    </source>
</evidence>
<dbReference type="InterPro" id="IPR020945">
    <property type="entry name" value="DMSO/NO3_reduct_chaperone"/>
</dbReference>
<dbReference type="OrthoDB" id="3174863at2"/>
<accession>A0A3A6R2W0</accession>
<comment type="caution">
    <text evidence="2">The sequence shown here is derived from an EMBL/GenBank/DDBJ whole genome shotgun (WGS) entry which is preliminary data.</text>
</comment>
<dbReference type="Proteomes" id="UP000273252">
    <property type="component" value="Unassembled WGS sequence"/>
</dbReference>
<evidence type="ECO:0000313" key="2">
    <source>
        <dbReference type="EMBL" id="RJX75209.1"/>
    </source>
</evidence>
<proteinExistence type="predicted"/>
<evidence type="ECO:0000313" key="3">
    <source>
        <dbReference type="Proteomes" id="UP000273252"/>
    </source>
</evidence>
<gene>
    <name evidence="2" type="ORF">DZ860_00545</name>
</gene>
<name>A0A3A6R2W0_9VIBR</name>
<dbReference type="RefSeq" id="WP_120028965.1">
    <property type="nucleotide sequence ID" value="NZ_QVMU01000001.1"/>
</dbReference>
<sequence>MEKNDAHKPLMLIRYSELDLTLKTLYQLYCFEPNNEIISLLQESELLSLWQKLTQEVQKTLQSDLDQEDAIDQLKADHLALFIGIGMPLSPPWGSVYLNEENLLLQSSTYEWMDFLKHQNLRFVLEENQPQDNIGLILSAVATLYERYHQAKVSNGDVDSALRALRIALSEHLSPWITRFCQLLEQHAETSLYRLVSDVTAVVIDQLMSEVQATIEERELYY</sequence>
<dbReference type="Pfam" id="PF02613">
    <property type="entry name" value="Nitrate_red_del"/>
    <property type="match status" value="1"/>
</dbReference>
<dbReference type="InterPro" id="IPR050289">
    <property type="entry name" value="TorD/DmsD_chaperones"/>
</dbReference>
<protein>
    <recommendedName>
        <fullName evidence="4">Molecular chaperone</fullName>
    </recommendedName>
</protein>
<dbReference type="Gene3D" id="1.10.3480.10">
    <property type="entry name" value="TorD-like"/>
    <property type="match status" value="1"/>
</dbReference>